<dbReference type="PANTHER" id="PTHR13353">
    <property type="entry name" value="TRANSMEMBRANE PROTEIN 19"/>
    <property type="match status" value="1"/>
</dbReference>
<accession>A0A8E2EMC9</accession>
<gene>
    <name evidence="8" type="ORF">K432DRAFT_448225</name>
</gene>
<dbReference type="Pfam" id="PF05348">
    <property type="entry name" value="UMP1"/>
    <property type="match status" value="1"/>
</dbReference>
<evidence type="ECO:0000256" key="2">
    <source>
        <dbReference type="ARBA" id="ARBA00009012"/>
    </source>
</evidence>
<evidence type="ECO:0000256" key="6">
    <source>
        <dbReference type="SAM" id="MobiDB-lite"/>
    </source>
</evidence>
<evidence type="ECO:0000256" key="3">
    <source>
        <dbReference type="ARBA" id="ARBA00022692"/>
    </source>
</evidence>
<keyword evidence="3 7" id="KW-0812">Transmembrane</keyword>
<comment type="similarity">
    <text evidence="2">Belongs to the TMEM19 family.</text>
</comment>
<feature type="transmembrane region" description="Helical" evidence="7">
    <location>
        <begin position="43"/>
        <end position="63"/>
    </location>
</feature>
<evidence type="ECO:0000313" key="9">
    <source>
        <dbReference type="Proteomes" id="UP000250266"/>
    </source>
</evidence>
<keyword evidence="5 7" id="KW-0472">Membrane</keyword>
<feature type="region of interest" description="Disordered" evidence="6">
    <location>
        <begin position="298"/>
        <end position="340"/>
    </location>
</feature>
<evidence type="ECO:0000313" key="8">
    <source>
        <dbReference type="EMBL" id="OCK86430.1"/>
    </source>
</evidence>
<protein>
    <submittedName>
        <fullName evidence="8">UMP1-domain-containing protein</fullName>
    </submittedName>
</protein>
<dbReference type="PANTHER" id="PTHR13353:SF5">
    <property type="entry name" value="TRANSMEMBRANE PROTEIN 19"/>
    <property type="match status" value="1"/>
</dbReference>
<feature type="transmembrane region" description="Helical" evidence="7">
    <location>
        <begin position="178"/>
        <end position="203"/>
    </location>
</feature>
<dbReference type="Proteomes" id="UP000250266">
    <property type="component" value="Unassembled WGS sequence"/>
</dbReference>
<feature type="region of interest" description="Disordered" evidence="6">
    <location>
        <begin position="395"/>
        <end position="415"/>
    </location>
</feature>
<dbReference type="GO" id="GO:0016020">
    <property type="term" value="C:membrane"/>
    <property type="evidence" value="ECO:0007669"/>
    <property type="project" value="UniProtKB-SubCell"/>
</dbReference>
<name>A0A8E2EMC9_9PEZI</name>
<evidence type="ECO:0000256" key="1">
    <source>
        <dbReference type="ARBA" id="ARBA00004141"/>
    </source>
</evidence>
<dbReference type="OrthoDB" id="15001at2759"/>
<keyword evidence="9" id="KW-1185">Reference proteome</keyword>
<feature type="compositionally biased region" description="Polar residues" evidence="6">
    <location>
        <begin position="310"/>
        <end position="320"/>
    </location>
</feature>
<keyword evidence="4 7" id="KW-1133">Transmembrane helix</keyword>
<evidence type="ECO:0000256" key="4">
    <source>
        <dbReference type="ARBA" id="ARBA00022989"/>
    </source>
</evidence>
<dbReference type="EMBL" id="KV744805">
    <property type="protein sequence ID" value="OCK86430.1"/>
    <property type="molecule type" value="Genomic_DNA"/>
</dbReference>
<dbReference type="Pfam" id="PF01940">
    <property type="entry name" value="DUF92"/>
    <property type="match status" value="1"/>
</dbReference>
<reference evidence="8 9" key="1">
    <citation type="journal article" date="2016" name="Nat. Commun.">
        <title>Ectomycorrhizal ecology is imprinted in the genome of the dominant symbiotic fungus Cenococcum geophilum.</title>
        <authorList>
            <consortium name="DOE Joint Genome Institute"/>
            <person name="Peter M."/>
            <person name="Kohler A."/>
            <person name="Ohm R.A."/>
            <person name="Kuo A."/>
            <person name="Krutzmann J."/>
            <person name="Morin E."/>
            <person name="Arend M."/>
            <person name="Barry K.W."/>
            <person name="Binder M."/>
            <person name="Choi C."/>
            <person name="Clum A."/>
            <person name="Copeland A."/>
            <person name="Grisel N."/>
            <person name="Haridas S."/>
            <person name="Kipfer T."/>
            <person name="LaButti K."/>
            <person name="Lindquist E."/>
            <person name="Lipzen A."/>
            <person name="Maire R."/>
            <person name="Meier B."/>
            <person name="Mihaltcheva S."/>
            <person name="Molinier V."/>
            <person name="Murat C."/>
            <person name="Poggeler S."/>
            <person name="Quandt C.A."/>
            <person name="Sperisen C."/>
            <person name="Tritt A."/>
            <person name="Tisserant E."/>
            <person name="Crous P.W."/>
            <person name="Henrissat B."/>
            <person name="Nehls U."/>
            <person name="Egli S."/>
            <person name="Spatafora J.W."/>
            <person name="Grigoriev I.V."/>
            <person name="Martin F.M."/>
        </authorList>
    </citation>
    <scope>NUCLEOTIDE SEQUENCE [LARGE SCALE GENOMIC DNA]</scope>
    <source>
        <strain evidence="8 9">CBS 459.81</strain>
    </source>
</reference>
<organism evidence="8 9">
    <name type="scientific">Lepidopterella palustris CBS 459.81</name>
    <dbReference type="NCBI Taxonomy" id="1314670"/>
    <lineage>
        <taxon>Eukaryota</taxon>
        <taxon>Fungi</taxon>
        <taxon>Dikarya</taxon>
        <taxon>Ascomycota</taxon>
        <taxon>Pezizomycotina</taxon>
        <taxon>Dothideomycetes</taxon>
        <taxon>Pleosporomycetidae</taxon>
        <taxon>Mytilinidiales</taxon>
        <taxon>Argynnaceae</taxon>
        <taxon>Lepidopterella</taxon>
    </lineage>
</organism>
<comment type="subcellular location">
    <subcellularLocation>
        <location evidence="1">Membrane</location>
        <topology evidence="1">Multi-pass membrane protein</topology>
    </subcellularLocation>
</comment>
<dbReference type="InterPro" id="IPR002794">
    <property type="entry name" value="DUF92_TMEM19"/>
</dbReference>
<evidence type="ECO:0000256" key="7">
    <source>
        <dbReference type="SAM" id="Phobius"/>
    </source>
</evidence>
<evidence type="ECO:0000256" key="5">
    <source>
        <dbReference type="ARBA" id="ARBA00023136"/>
    </source>
</evidence>
<proteinExistence type="inferred from homology"/>
<dbReference type="AlphaFoldDB" id="A0A8E2EMC9"/>
<sequence length="514" mass="55097">MKPIIAVPTTAALVYRAWSRESLTPLGILVAAVTAVAHAVHPWSVFFALLAVFFLAGTAVTKVKHDVKARLTRSATGSPGGEGPRTHVQVLANSLVASVLILIHTWHTFATGNHTFRHLDRETCWRRGSDVIIVGIVANYAAVASDTFSSELGILSTHKPRLITAPWRTVPPGTNGGVTILGLGAGLLGSFIISITSTLLIPFCDPSSTEFSYEGRGWTFADKAQYTMAITLAGFCGTLLDSLLGALFQASVVDVHSGKIVEGDGGRKVLVHSAGSLHIKQRAKLRSQLVRYEEGKDGVAKTSALGRPPNASNKLQTADKSGTAAAGAQEEESHESRRVEVGRDILDNNAVNLIMALLISALRFIPPTANPSTTAPELGAPSAPGIHDTLRSRLSLTSHSPTSSTSSQQPVQLQSAHPLEARLTQWRATQDAMKMQTLRRTFGIAEPVRRGMELKITGAGEWRPAVLGGASGVHSDILAGRDCEIGWEDVFVGNELREIPDFHSEMESRLKMNW</sequence>